<gene>
    <name evidence="13" type="ORF">BDY21DRAFT_342344</name>
</gene>
<feature type="transmembrane region" description="Helical" evidence="12">
    <location>
        <begin position="73"/>
        <end position="91"/>
    </location>
</feature>
<evidence type="ECO:0000256" key="3">
    <source>
        <dbReference type="ARBA" id="ARBA00022448"/>
    </source>
</evidence>
<dbReference type="PRINTS" id="PR00660">
    <property type="entry name" value="ERLUMENR"/>
</dbReference>
<keyword evidence="10 13" id="KW-0675">Receptor</keyword>
<dbReference type="Pfam" id="PF00810">
    <property type="entry name" value="ER_lumen_recept"/>
    <property type="match status" value="1"/>
</dbReference>
<dbReference type="GO" id="GO:0006621">
    <property type="term" value="P:protein retention in ER lumen"/>
    <property type="evidence" value="ECO:0007669"/>
    <property type="project" value="InterPro"/>
</dbReference>
<protein>
    <submittedName>
        <fullName evidence="13">ER lumen protein retaining receptor-domain-containing protein</fullName>
    </submittedName>
</protein>
<proteinExistence type="inferred from homology"/>
<keyword evidence="3" id="KW-0813">Transport</keyword>
<dbReference type="EMBL" id="MU001678">
    <property type="protein sequence ID" value="KAF2458377.1"/>
    <property type="molecule type" value="Genomic_DNA"/>
</dbReference>
<evidence type="ECO:0000256" key="12">
    <source>
        <dbReference type="SAM" id="Phobius"/>
    </source>
</evidence>
<evidence type="ECO:0000256" key="11">
    <source>
        <dbReference type="SAM" id="MobiDB-lite"/>
    </source>
</evidence>
<dbReference type="PANTHER" id="PTHR10585">
    <property type="entry name" value="ER LUMEN PROTEIN RETAINING RECEPTOR"/>
    <property type="match status" value="1"/>
</dbReference>
<feature type="transmembrane region" description="Helical" evidence="12">
    <location>
        <begin position="135"/>
        <end position="154"/>
    </location>
</feature>
<keyword evidence="8 12" id="KW-1133">Transmembrane helix</keyword>
<evidence type="ECO:0000256" key="6">
    <source>
        <dbReference type="ARBA" id="ARBA00022892"/>
    </source>
</evidence>
<evidence type="ECO:0000256" key="10">
    <source>
        <dbReference type="ARBA" id="ARBA00023170"/>
    </source>
</evidence>
<keyword evidence="5" id="KW-0256">Endoplasmic reticulum</keyword>
<evidence type="ECO:0000256" key="5">
    <source>
        <dbReference type="ARBA" id="ARBA00022824"/>
    </source>
</evidence>
<keyword evidence="14" id="KW-1185">Reference proteome</keyword>
<organism evidence="13 14">
    <name type="scientific">Lineolata rhizophorae</name>
    <dbReference type="NCBI Taxonomy" id="578093"/>
    <lineage>
        <taxon>Eukaryota</taxon>
        <taxon>Fungi</taxon>
        <taxon>Dikarya</taxon>
        <taxon>Ascomycota</taxon>
        <taxon>Pezizomycotina</taxon>
        <taxon>Dothideomycetes</taxon>
        <taxon>Dothideomycetes incertae sedis</taxon>
        <taxon>Lineolatales</taxon>
        <taxon>Lineolataceae</taxon>
        <taxon>Lineolata</taxon>
    </lineage>
</organism>
<feature type="compositionally biased region" description="Acidic residues" evidence="11">
    <location>
        <begin position="322"/>
        <end position="338"/>
    </location>
</feature>
<dbReference type="GO" id="GO:0016192">
    <property type="term" value="P:vesicle-mediated transport"/>
    <property type="evidence" value="ECO:0007669"/>
    <property type="project" value="UniProtKB-KW"/>
</dbReference>
<evidence type="ECO:0000256" key="4">
    <source>
        <dbReference type="ARBA" id="ARBA00022692"/>
    </source>
</evidence>
<feature type="transmembrane region" description="Helical" evidence="12">
    <location>
        <begin position="196"/>
        <end position="216"/>
    </location>
</feature>
<dbReference type="OrthoDB" id="7694678at2759"/>
<dbReference type="InterPro" id="IPR000133">
    <property type="entry name" value="ER_ret_rcpt"/>
</dbReference>
<evidence type="ECO:0000256" key="1">
    <source>
        <dbReference type="ARBA" id="ARBA00004477"/>
    </source>
</evidence>
<evidence type="ECO:0000313" key="13">
    <source>
        <dbReference type="EMBL" id="KAF2458377.1"/>
    </source>
</evidence>
<feature type="transmembrane region" description="Helical" evidence="12">
    <location>
        <begin position="103"/>
        <end position="123"/>
    </location>
</feature>
<dbReference type="AlphaFoldDB" id="A0A6A6P3K9"/>
<keyword evidence="9 12" id="KW-0472">Membrane</keyword>
<dbReference type="Proteomes" id="UP000799766">
    <property type="component" value="Unassembled WGS sequence"/>
</dbReference>
<dbReference type="GO" id="GO:0005789">
    <property type="term" value="C:endoplasmic reticulum membrane"/>
    <property type="evidence" value="ECO:0007669"/>
    <property type="project" value="UniProtKB-SubCell"/>
</dbReference>
<dbReference type="GO" id="GO:0015031">
    <property type="term" value="P:protein transport"/>
    <property type="evidence" value="ECO:0007669"/>
    <property type="project" value="UniProtKB-KW"/>
</dbReference>
<reference evidence="13" key="1">
    <citation type="journal article" date="2020" name="Stud. Mycol.">
        <title>101 Dothideomycetes genomes: a test case for predicting lifestyles and emergence of pathogens.</title>
        <authorList>
            <person name="Haridas S."/>
            <person name="Albert R."/>
            <person name="Binder M."/>
            <person name="Bloem J."/>
            <person name="Labutti K."/>
            <person name="Salamov A."/>
            <person name="Andreopoulos B."/>
            <person name="Baker S."/>
            <person name="Barry K."/>
            <person name="Bills G."/>
            <person name="Bluhm B."/>
            <person name="Cannon C."/>
            <person name="Castanera R."/>
            <person name="Culley D."/>
            <person name="Daum C."/>
            <person name="Ezra D."/>
            <person name="Gonzalez J."/>
            <person name="Henrissat B."/>
            <person name="Kuo A."/>
            <person name="Liang C."/>
            <person name="Lipzen A."/>
            <person name="Lutzoni F."/>
            <person name="Magnuson J."/>
            <person name="Mondo S."/>
            <person name="Nolan M."/>
            <person name="Ohm R."/>
            <person name="Pangilinan J."/>
            <person name="Park H.-J."/>
            <person name="Ramirez L."/>
            <person name="Alfaro M."/>
            <person name="Sun H."/>
            <person name="Tritt A."/>
            <person name="Yoshinaga Y."/>
            <person name="Zwiers L.-H."/>
            <person name="Turgeon B."/>
            <person name="Goodwin S."/>
            <person name="Spatafora J."/>
            <person name="Crous P."/>
            <person name="Grigoriev I."/>
        </authorList>
    </citation>
    <scope>NUCLEOTIDE SEQUENCE</scope>
    <source>
        <strain evidence="13">ATCC 16933</strain>
    </source>
</reference>
<keyword evidence="7" id="KW-0653">Protein transport</keyword>
<evidence type="ECO:0000256" key="9">
    <source>
        <dbReference type="ARBA" id="ARBA00023136"/>
    </source>
</evidence>
<evidence type="ECO:0000256" key="7">
    <source>
        <dbReference type="ARBA" id="ARBA00022927"/>
    </source>
</evidence>
<evidence type="ECO:0000256" key="8">
    <source>
        <dbReference type="ARBA" id="ARBA00022989"/>
    </source>
</evidence>
<feature type="compositionally biased region" description="Low complexity" evidence="11">
    <location>
        <begin position="342"/>
        <end position="351"/>
    </location>
</feature>
<comment type="subcellular location">
    <subcellularLocation>
        <location evidence="1">Endoplasmic reticulum membrane</location>
        <topology evidence="1">Multi-pass membrane protein</topology>
    </subcellularLocation>
</comment>
<name>A0A6A6P3K9_9PEZI</name>
<evidence type="ECO:0000313" key="14">
    <source>
        <dbReference type="Proteomes" id="UP000799766"/>
    </source>
</evidence>
<feature type="transmembrane region" description="Helical" evidence="12">
    <location>
        <begin position="166"/>
        <end position="184"/>
    </location>
</feature>
<sequence length="364" mass="40938">MGFNMNVFRILADVSHTLSKLILIWAIHSNRSAEGVSLITQVLYLVVFCSRYLDLFWTPPFTVWASWWNFVLKIFYIGSSAYIIFLMTRVFARTREREKAWKLGAYSLGGSVVGAPIFTAIFIKFNHPFIFSEVMWTFSIILESTCILPQLLLLRQTTVPTVIDSFYLVTLGSYRALLILNWFVRGFGPEHNFDPIRTIFGVIQTALYIDFAWVYWSRQRVKLRSGGIVDSEDLSRGWLVSRLLGLAGKSRPGGGVASRDGTWDFDEESLDGDAHGTPGGRAVARDNQNRWGPRGISVSADEGVLDTERSRQAKKGGRRDEEEPLTDPNVFEDDDSDREDTVVGGPTAAAGVGNGSEWRDESRQ</sequence>
<accession>A0A6A6P3K9</accession>
<keyword evidence="6" id="KW-0931">ER-Golgi transport</keyword>
<feature type="region of interest" description="Disordered" evidence="11">
    <location>
        <begin position="249"/>
        <end position="364"/>
    </location>
</feature>
<dbReference type="GO" id="GO:0046923">
    <property type="term" value="F:ER retention sequence binding"/>
    <property type="evidence" value="ECO:0007669"/>
    <property type="project" value="InterPro"/>
</dbReference>
<keyword evidence="4 12" id="KW-0812">Transmembrane</keyword>
<comment type="similarity">
    <text evidence="2">Belongs to the ERD2 family.</text>
</comment>
<evidence type="ECO:0000256" key="2">
    <source>
        <dbReference type="ARBA" id="ARBA00010120"/>
    </source>
</evidence>